<dbReference type="OrthoDB" id="195557at2"/>
<feature type="compositionally biased region" description="Low complexity" evidence="1">
    <location>
        <begin position="1"/>
        <end position="18"/>
    </location>
</feature>
<dbReference type="InterPro" id="IPR012902">
    <property type="entry name" value="N_methyl_site"/>
</dbReference>
<keyword evidence="4" id="KW-1185">Reference proteome</keyword>
<feature type="transmembrane region" description="Helical" evidence="2">
    <location>
        <begin position="227"/>
        <end position="247"/>
    </location>
</feature>
<sequence>MRTNLSRPSLFRSLRPSRGGSGMPVADLFEGGEKVGGEKVGRDASEGMVADRSVRAPLGDADRSVRAPLGDAEKVVRPKVLGGWADEGDSKYRGHSCPRPSVIAPSKSGDVSERGLGAGTLADGGGLGRTDGGQECPPYLRGADEDVARGLRMLENGSPRGREELHAGSPQSRDRRVRSMDGGLTRRRVMMPGVGNCRRPMENVRRGTAGRAPENERRGAGALGRGGFALLEVILALALFSIVAVGMTRALDQIAQTSKQSRQEAQVLRVLESVLAEVSHQPELKETSVNFPKSADGVDASARIVKVKLLTKDKTELDHMFKIQAEAWLETGFKRALKRRMETYVYSPHSP</sequence>
<evidence type="ECO:0000313" key="4">
    <source>
        <dbReference type="Proteomes" id="UP000295662"/>
    </source>
</evidence>
<evidence type="ECO:0000256" key="2">
    <source>
        <dbReference type="SAM" id="Phobius"/>
    </source>
</evidence>
<comment type="caution">
    <text evidence="3">The sequence shown here is derived from an EMBL/GenBank/DDBJ whole genome shotgun (WGS) entry which is preliminary data.</text>
</comment>
<gene>
    <name evidence="3" type="ORF">EI77_04247</name>
</gene>
<proteinExistence type="predicted"/>
<feature type="region of interest" description="Disordered" evidence="1">
    <location>
        <begin position="1"/>
        <end position="55"/>
    </location>
</feature>
<evidence type="ECO:0000256" key="1">
    <source>
        <dbReference type="SAM" id="MobiDB-lite"/>
    </source>
</evidence>
<feature type="compositionally biased region" description="Basic and acidic residues" evidence="1">
    <location>
        <begin position="160"/>
        <end position="179"/>
    </location>
</feature>
<protein>
    <submittedName>
        <fullName evidence="3">Prepilin-type N-terminal cleavage/methylation domain-containing protein</fullName>
    </submittedName>
</protein>
<dbReference type="NCBIfam" id="TIGR02532">
    <property type="entry name" value="IV_pilin_GFxxxE"/>
    <property type="match status" value="1"/>
</dbReference>
<feature type="compositionally biased region" description="Gly residues" evidence="1">
    <location>
        <begin position="116"/>
        <end position="131"/>
    </location>
</feature>
<feature type="region of interest" description="Disordered" evidence="1">
    <location>
        <begin position="84"/>
        <end position="140"/>
    </location>
</feature>
<name>A0A4R7RKV4_9BACT</name>
<reference evidence="3 4" key="1">
    <citation type="submission" date="2019-03" db="EMBL/GenBank/DDBJ databases">
        <title>Genomic Encyclopedia of Archaeal and Bacterial Type Strains, Phase II (KMG-II): from individual species to whole genera.</title>
        <authorList>
            <person name="Goeker M."/>
        </authorList>
    </citation>
    <scope>NUCLEOTIDE SEQUENCE [LARGE SCALE GENOMIC DNA]</scope>
    <source>
        <strain evidence="3 4">ATCC 25309</strain>
    </source>
</reference>
<dbReference type="Proteomes" id="UP000295662">
    <property type="component" value="Unassembled WGS sequence"/>
</dbReference>
<accession>A0A4R7RKV4</accession>
<organism evidence="3 4">
    <name type="scientific">Prosthecobacter fusiformis</name>
    <dbReference type="NCBI Taxonomy" id="48464"/>
    <lineage>
        <taxon>Bacteria</taxon>
        <taxon>Pseudomonadati</taxon>
        <taxon>Verrucomicrobiota</taxon>
        <taxon>Verrucomicrobiia</taxon>
        <taxon>Verrucomicrobiales</taxon>
        <taxon>Verrucomicrobiaceae</taxon>
        <taxon>Prosthecobacter</taxon>
    </lineage>
</organism>
<keyword evidence="2" id="KW-0812">Transmembrane</keyword>
<dbReference type="AlphaFoldDB" id="A0A4R7RKV4"/>
<keyword evidence="2" id="KW-1133">Transmembrane helix</keyword>
<evidence type="ECO:0000313" key="3">
    <source>
        <dbReference type="EMBL" id="TDU64063.1"/>
    </source>
</evidence>
<feature type="compositionally biased region" description="Basic and acidic residues" evidence="1">
    <location>
        <begin position="31"/>
        <end position="45"/>
    </location>
</feature>
<dbReference type="EMBL" id="SOCA01000012">
    <property type="protein sequence ID" value="TDU64063.1"/>
    <property type="molecule type" value="Genomic_DNA"/>
</dbReference>
<dbReference type="RefSeq" id="WP_133797233.1">
    <property type="nucleotide sequence ID" value="NZ_SOCA01000012.1"/>
</dbReference>
<feature type="region of interest" description="Disordered" evidence="1">
    <location>
        <begin position="154"/>
        <end position="218"/>
    </location>
</feature>
<keyword evidence="2" id="KW-0472">Membrane</keyword>